<sequence length="364" mass="39250">MSTLFAKTYMTATCSGNVTYVAAGTPIDFFGPSECADNITRDIKSVTRNHYLVNQTYMDISRWRSVERVLANGCVRAAADSTPRYIKANCSGGLPSIESYTDAACNESMFLLEVIPPKLECLIPASTNPSDTITFGNTSSTTLLVPEPHIYLKKRSRADCTGGDIELLIDSLLFDDNAPEPCDNGFELNATTPTPSEYAPNTLYMTLKAPFFVATAIDRRCIALDDDTQLFVQVDCNTNSVRFFKDATCKKPRSDIPRFPFQSSCAVLNDAAQSPVTTTTTLLPSTTKTFVPTATWTPSTSAVPASLGSNDVVTNSGGGSGGIVFLLFVVIGAAVAFVVYKKRQMNGHGSMMPLKSDSDMGDDD</sequence>
<keyword evidence="1" id="KW-0812">Transmembrane</keyword>
<proteinExistence type="predicted"/>
<evidence type="ECO:0000256" key="1">
    <source>
        <dbReference type="SAM" id="Phobius"/>
    </source>
</evidence>
<evidence type="ECO:0000313" key="4">
    <source>
        <dbReference type="Proteomes" id="UP000332933"/>
    </source>
</evidence>
<keyword evidence="1" id="KW-0472">Membrane</keyword>
<feature type="transmembrane region" description="Helical" evidence="1">
    <location>
        <begin position="319"/>
        <end position="340"/>
    </location>
</feature>
<dbReference type="EMBL" id="CAADRA010007028">
    <property type="protein sequence ID" value="VFT98438.1"/>
    <property type="molecule type" value="Genomic_DNA"/>
</dbReference>
<dbReference type="AlphaFoldDB" id="A0A485LJR3"/>
<reference evidence="3 4" key="1">
    <citation type="submission" date="2019-03" db="EMBL/GenBank/DDBJ databases">
        <authorList>
            <person name="Gaulin E."/>
            <person name="Dumas B."/>
        </authorList>
    </citation>
    <scope>NUCLEOTIDE SEQUENCE [LARGE SCALE GENOMIC DNA]</scope>
    <source>
        <strain evidence="3">CBS 568.67</strain>
    </source>
</reference>
<protein>
    <submittedName>
        <fullName evidence="3">Aste57867_21769 protein</fullName>
    </submittedName>
</protein>
<keyword evidence="4" id="KW-1185">Reference proteome</keyword>
<reference evidence="2" key="2">
    <citation type="submission" date="2019-06" db="EMBL/GenBank/DDBJ databases">
        <title>Genomics analysis of Aphanomyces spp. identifies a new class of oomycete effector associated with host adaptation.</title>
        <authorList>
            <person name="Gaulin E."/>
        </authorList>
    </citation>
    <scope>NUCLEOTIDE SEQUENCE</scope>
    <source>
        <strain evidence="2">CBS 578.67</strain>
    </source>
</reference>
<evidence type="ECO:0000313" key="2">
    <source>
        <dbReference type="EMBL" id="KAF0686398.1"/>
    </source>
</evidence>
<dbReference type="Proteomes" id="UP000332933">
    <property type="component" value="Unassembled WGS sequence"/>
</dbReference>
<organism evidence="3 4">
    <name type="scientific">Aphanomyces stellatus</name>
    <dbReference type="NCBI Taxonomy" id="120398"/>
    <lineage>
        <taxon>Eukaryota</taxon>
        <taxon>Sar</taxon>
        <taxon>Stramenopiles</taxon>
        <taxon>Oomycota</taxon>
        <taxon>Saprolegniomycetes</taxon>
        <taxon>Saprolegniales</taxon>
        <taxon>Verrucalvaceae</taxon>
        <taxon>Aphanomyces</taxon>
    </lineage>
</organism>
<evidence type="ECO:0000313" key="3">
    <source>
        <dbReference type="EMBL" id="VFT98438.1"/>
    </source>
</evidence>
<dbReference type="EMBL" id="VJMH01007002">
    <property type="protein sequence ID" value="KAF0686398.1"/>
    <property type="molecule type" value="Genomic_DNA"/>
</dbReference>
<gene>
    <name evidence="3" type="primary">Aste57867_21769</name>
    <name evidence="2" type="ORF">As57867_021700</name>
    <name evidence="3" type="ORF">ASTE57867_21769</name>
</gene>
<keyword evidence="1" id="KW-1133">Transmembrane helix</keyword>
<name>A0A485LJR3_9STRA</name>
<accession>A0A485LJR3</accession>